<feature type="repeat" description="PPR" evidence="3">
    <location>
        <begin position="308"/>
        <end position="342"/>
    </location>
</feature>
<feature type="domain" description="PROP1-like PPR" evidence="5">
    <location>
        <begin position="114"/>
        <end position="258"/>
    </location>
</feature>
<feature type="repeat" description="PPR" evidence="3">
    <location>
        <begin position="415"/>
        <end position="449"/>
    </location>
</feature>
<comment type="caution">
    <text evidence="6">The sequence shown here is derived from an EMBL/GenBank/DDBJ whole genome shotgun (WGS) entry which is preliminary data.</text>
</comment>
<keyword evidence="2" id="KW-0677">Repeat</keyword>
<sequence length="807" mass="91706">MALFSVSRVLSSSIRLRNHKLSFHFTSDTSVDKVYGLLQKNGGNVEKSLASVSALLGPRCVRKVLERCYPGQSQMGLRFFIWAAFQSEYRHSNCMYTDASTLFRINQHPQVLFDVIDAYKAESCLVSLKTFKVILKLYQEANLADEALRVLKRMPEFGLRPDTTMFNVVIRLFCQKGDMDMAEGLMKEMGLMDLHLDMITCMEMIKGFCNACRLEDAYGILNVLKGHGCFPNTVLYSLLLDGVCRHGNMEKALELLAEMENGDGNGLFSCSPNVVTYTSVIQRFCERGWVSESLKVLDRMEAFGCSPNRVTASFLIECFCAEGRMEEVYKLIDRVVRGGDVSYGECYSSLVVSLEKNKKHHEAEKVFRKMLDSGMRPDGLACSIMIRELCLEGRLLDGYHLCDEIESSGCLSSIDSDIYSIILVGLCEQKHSLEALKLARLMLKKGIRPKAPYIDSIIKNMKNYGNEELVNHFTMKITYKIVQCEHKDNRSTRESKDLEIPWLENKVLEPKPGAEEANCQSVADLLIPNTRQWNEELLDELFTPASVQAIKRIGWSTLLSHDKLIWKANNTGIFSVQMAYIVLKGFAEYEEVDPIWKQLWKPKLHIRLKVFMRRILSGSLPARECLADRLGLNEKDFTVLNPRDMLRDRSLENEKASLILASAMYSAWHFRNKNLLEGKKDIKATISFPPDEDWLVANTDVAINSTGTTFALVFRDCRGKLVFKASKLMTKLTASFAELKAIDWASDLALERGWRNLKWKYNCVADKVAKYSLHHAVSFVDFDVSSVIPSFIEFQLQTDVLARGFSL</sequence>
<dbReference type="Pfam" id="PF13041">
    <property type="entry name" value="PPR_2"/>
    <property type="match status" value="1"/>
</dbReference>
<evidence type="ECO:0000259" key="5">
    <source>
        <dbReference type="Pfam" id="PF17177"/>
    </source>
</evidence>
<dbReference type="InterPro" id="IPR002885">
    <property type="entry name" value="PPR_rpt"/>
</dbReference>
<comment type="similarity">
    <text evidence="1">Belongs to the PPR family. P subfamily.</text>
</comment>
<organism evidence="6 7">
    <name type="scientific">Rhamnella rubrinervis</name>
    <dbReference type="NCBI Taxonomy" id="2594499"/>
    <lineage>
        <taxon>Eukaryota</taxon>
        <taxon>Viridiplantae</taxon>
        <taxon>Streptophyta</taxon>
        <taxon>Embryophyta</taxon>
        <taxon>Tracheophyta</taxon>
        <taxon>Spermatophyta</taxon>
        <taxon>Magnoliopsida</taxon>
        <taxon>eudicotyledons</taxon>
        <taxon>Gunneridae</taxon>
        <taxon>Pentapetalae</taxon>
        <taxon>rosids</taxon>
        <taxon>fabids</taxon>
        <taxon>Rosales</taxon>
        <taxon>Rhamnaceae</taxon>
        <taxon>rhamnoid group</taxon>
        <taxon>Rhamneae</taxon>
        <taxon>Rhamnella</taxon>
    </lineage>
</organism>
<feature type="repeat" description="PPR" evidence="3">
    <location>
        <begin position="127"/>
        <end position="161"/>
    </location>
</feature>
<dbReference type="InterPro" id="IPR033443">
    <property type="entry name" value="PROP1-like_PPR_dom"/>
</dbReference>
<feature type="repeat" description="PPR" evidence="3">
    <location>
        <begin position="197"/>
        <end position="231"/>
    </location>
</feature>
<dbReference type="NCBIfam" id="TIGR00756">
    <property type="entry name" value="PPR"/>
    <property type="match status" value="6"/>
</dbReference>
<dbReference type="InterPro" id="IPR002156">
    <property type="entry name" value="RNaseH_domain"/>
</dbReference>
<dbReference type="GO" id="GO:0004523">
    <property type="term" value="F:RNA-DNA hybrid ribonuclease activity"/>
    <property type="evidence" value="ECO:0007669"/>
    <property type="project" value="InterPro"/>
</dbReference>
<protein>
    <recommendedName>
        <fullName evidence="8">Pentatricopeptide repeat-containing protein</fullName>
    </recommendedName>
</protein>
<dbReference type="PROSITE" id="PS51375">
    <property type="entry name" value="PPR"/>
    <property type="match status" value="8"/>
</dbReference>
<feature type="repeat" description="PPR" evidence="3">
    <location>
        <begin position="273"/>
        <end position="307"/>
    </location>
</feature>
<dbReference type="Pfam" id="PF13456">
    <property type="entry name" value="RVT_3"/>
    <property type="match status" value="1"/>
</dbReference>
<dbReference type="InterPro" id="IPR011990">
    <property type="entry name" value="TPR-like_helical_dom_sf"/>
</dbReference>
<accession>A0A8K0H7M5</accession>
<evidence type="ECO:0000313" key="6">
    <source>
        <dbReference type="EMBL" id="KAF3447422.1"/>
    </source>
</evidence>
<reference evidence="6" key="1">
    <citation type="submission" date="2020-03" db="EMBL/GenBank/DDBJ databases">
        <title>A high-quality chromosome-level genome assembly of a woody plant with both climbing and erect habits, Rhamnella rubrinervis.</title>
        <authorList>
            <person name="Lu Z."/>
            <person name="Yang Y."/>
            <person name="Zhu X."/>
            <person name="Sun Y."/>
        </authorList>
    </citation>
    <scope>NUCLEOTIDE SEQUENCE</scope>
    <source>
        <strain evidence="6">BYM</strain>
        <tissue evidence="6">Leaf</tissue>
    </source>
</reference>
<feature type="domain" description="RNase H type-1" evidence="4">
    <location>
        <begin position="698"/>
        <end position="760"/>
    </location>
</feature>
<evidence type="ECO:0000256" key="1">
    <source>
        <dbReference type="ARBA" id="ARBA00007626"/>
    </source>
</evidence>
<evidence type="ECO:0000256" key="3">
    <source>
        <dbReference type="PROSITE-ProRule" id="PRU00708"/>
    </source>
</evidence>
<evidence type="ECO:0000259" key="4">
    <source>
        <dbReference type="Pfam" id="PF13456"/>
    </source>
</evidence>
<dbReference type="InterPro" id="IPR050872">
    <property type="entry name" value="PPR_P_subfamily"/>
</dbReference>
<dbReference type="AlphaFoldDB" id="A0A8K0H7M5"/>
<dbReference type="OrthoDB" id="185373at2759"/>
<feature type="repeat" description="PPR" evidence="3">
    <location>
        <begin position="343"/>
        <end position="377"/>
    </location>
</feature>
<dbReference type="EMBL" id="VOIH02000005">
    <property type="protein sequence ID" value="KAF3447422.1"/>
    <property type="molecule type" value="Genomic_DNA"/>
</dbReference>
<feature type="repeat" description="PPR" evidence="3">
    <location>
        <begin position="162"/>
        <end position="196"/>
    </location>
</feature>
<gene>
    <name evidence="6" type="ORF">FNV43_RR12608</name>
</gene>
<dbReference type="PANTHER" id="PTHR46128:SF211">
    <property type="entry name" value="PENTACOTRIPEPTIDE-REPEAT REGION OF PRORP DOMAIN-CONTAINING PROTEIN"/>
    <property type="match status" value="1"/>
</dbReference>
<evidence type="ECO:0008006" key="8">
    <source>
        <dbReference type="Google" id="ProtNLM"/>
    </source>
</evidence>
<dbReference type="GO" id="GO:0003676">
    <property type="term" value="F:nucleic acid binding"/>
    <property type="evidence" value="ECO:0007669"/>
    <property type="project" value="InterPro"/>
</dbReference>
<dbReference type="Proteomes" id="UP000796880">
    <property type="component" value="Unassembled WGS sequence"/>
</dbReference>
<name>A0A8K0H7M5_9ROSA</name>
<evidence type="ECO:0000256" key="2">
    <source>
        <dbReference type="ARBA" id="ARBA00022737"/>
    </source>
</evidence>
<dbReference type="Gene3D" id="1.25.40.10">
    <property type="entry name" value="Tetratricopeptide repeat domain"/>
    <property type="match status" value="4"/>
</dbReference>
<dbReference type="Pfam" id="PF01535">
    <property type="entry name" value="PPR"/>
    <property type="match status" value="2"/>
</dbReference>
<feature type="repeat" description="PPR" evidence="3">
    <location>
        <begin position="232"/>
        <end position="262"/>
    </location>
</feature>
<keyword evidence="7" id="KW-1185">Reference proteome</keyword>
<dbReference type="PANTHER" id="PTHR46128">
    <property type="entry name" value="MITOCHONDRIAL GROUP I INTRON SPLICING FACTOR CCM1"/>
    <property type="match status" value="1"/>
</dbReference>
<dbReference type="Pfam" id="PF17177">
    <property type="entry name" value="PPR_long"/>
    <property type="match status" value="1"/>
</dbReference>
<proteinExistence type="inferred from homology"/>
<evidence type="ECO:0000313" key="7">
    <source>
        <dbReference type="Proteomes" id="UP000796880"/>
    </source>
</evidence>